<evidence type="ECO:0000313" key="7">
    <source>
        <dbReference type="Proteomes" id="UP000317715"/>
    </source>
</evidence>
<gene>
    <name evidence="6" type="ORF">AAU01_09930</name>
</gene>
<dbReference type="Pfam" id="PF00005">
    <property type="entry name" value="ABC_tran"/>
    <property type="match status" value="1"/>
</dbReference>
<keyword evidence="7" id="KW-1185">Reference proteome</keyword>
<dbReference type="PROSITE" id="PS00211">
    <property type="entry name" value="ABC_TRANSPORTER_1"/>
    <property type="match status" value="1"/>
</dbReference>
<dbReference type="GO" id="GO:0016887">
    <property type="term" value="F:ATP hydrolysis activity"/>
    <property type="evidence" value="ECO:0007669"/>
    <property type="project" value="InterPro"/>
</dbReference>
<keyword evidence="2" id="KW-0813">Transport</keyword>
<name>A0A4Y3NGP3_PAEAU</name>
<dbReference type="InterPro" id="IPR027417">
    <property type="entry name" value="P-loop_NTPase"/>
</dbReference>
<dbReference type="PANTHER" id="PTHR42734:SF5">
    <property type="entry name" value="IRON TRANSPORT SYSTEM ATP-BINDING PROTEIN HI_0361-RELATED"/>
    <property type="match status" value="1"/>
</dbReference>
<evidence type="ECO:0000313" key="6">
    <source>
        <dbReference type="EMBL" id="GEB18238.1"/>
    </source>
</evidence>
<protein>
    <submittedName>
        <fullName evidence="6">ABC transporter ATP-binding protein</fullName>
    </submittedName>
</protein>
<evidence type="ECO:0000256" key="1">
    <source>
        <dbReference type="ARBA" id="ARBA00005417"/>
    </source>
</evidence>
<dbReference type="PANTHER" id="PTHR42734">
    <property type="entry name" value="METAL TRANSPORT SYSTEM ATP-BINDING PROTEIN TM_0124-RELATED"/>
    <property type="match status" value="1"/>
</dbReference>
<dbReference type="SMART" id="SM00382">
    <property type="entry name" value="AAA"/>
    <property type="match status" value="1"/>
</dbReference>
<dbReference type="Proteomes" id="UP000317715">
    <property type="component" value="Unassembled WGS sequence"/>
</dbReference>
<dbReference type="InterPro" id="IPR003593">
    <property type="entry name" value="AAA+_ATPase"/>
</dbReference>
<dbReference type="Gene3D" id="3.40.50.300">
    <property type="entry name" value="P-loop containing nucleotide triphosphate hydrolases"/>
    <property type="match status" value="1"/>
</dbReference>
<dbReference type="InterPro" id="IPR050153">
    <property type="entry name" value="Metal_Ion_Import_ABC"/>
</dbReference>
<keyword evidence="4 6" id="KW-0067">ATP-binding</keyword>
<comment type="similarity">
    <text evidence="1">Belongs to the ABC transporter superfamily.</text>
</comment>
<evidence type="ECO:0000259" key="5">
    <source>
        <dbReference type="PROSITE" id="PS50893"/>
    </source>
</evidence>
<dbReference type="PROSITE" id="PS50893">
    <property type="entry name" value="ABC_TRANSPORTER_2"/>
    <property type="match status" value="1"/>
</dbReference>
<evidence type="ECO:0000256" key="2">
    <source>
        <dbReference type="ARBA" id="ARBA00022448"/>
    </source>
</evidence>
<dbReference type="SUPFAM" id="SSF52540">
    <property type="entry name" value="P-loop containing nucleoside triphosphate hydrolases"/>
    <property type="match status" value="1"/>
</dbReference>
<evidence type="ECO:0000256" key="4">
    <source>
        <dbReference type="ARBA" id="ARBA00022840"/>
    </source>
</evidence>
<feature type="domain" description="ABC transporter" evidence="5">
    <location>
        <begin position="8"/>
        <end position="210"/>
    </location>
</feature>
<dbReference type="GeneID" id="97300837"/>
<accession>A0A4Y3NGP3</accession>
<sequence>MNSSHSALRARNLHFSFGDRPALMGLDLDLEWGKVTAIAGPNGAGKSTLIEILAGVRKADRGVVERNDDVALVVQRLSSPDSLPLTVRDVVTMGTWGGARAGKRSATERKAGVSEALARVQLTELASSPFNALSGGQRQRALLAQGIARRARIFLLDEPAAGLDAESRQRTRAMLAAEAARGAAVACVSHDDEAIDAADVVVRLEGGRRVS</sequence>
<evidence type="ECO:0000256" key="3">
    <source>
        <dbReference type="ARBA" id="ARBA00022741"/>
    </source>
</evidence>
<dbReference type="RefSeq" id="WP_246095699.1">
    <property type="nucleotide sequence ID" value="NZ_BAAAWK010000001.1"/>
</dbReference>
<reference evidence="6 7" key="1">
    <citation type="submission" date="2019-06" db="EMBL/GenBank/DDBJ databases">
        <title>Whole genome shotgun sequence of Paenarthrobacter aurescens NBRC 12136.</title>
        <authorList>
            <person name="Hosoyama A."/>
            <person name="Uohara A."/>
            <person name="Ohji S."/>
            <person name="Ichikawa N."/>
        </authorList>
    </citation>
    <scope>NUCLEOTIDE SEQUENCE [LARGE SCALE GENOMIC DNA]</scope>
    <source>
        <strain evidence="6 7">NBRC 12136</strain>
    </source>
</reference>
<comment type="caution">
    <text evidence="6">The sequence shown here is derived from an EMBL/GenBank/DDBJ whole genome shotgun (WGS) entry which is preliminary data.</text>
</comment>
<keyword evidence="3" id="KW-0547">Nucleotide-binding</keyword>
<organism evidence="6 7">
    <name type="scientific">Paenarthrobacter aurescens</name>
    <name type="common">Arthrobacter aurescens</name>
    <dbReference type="NCBI Taxonomy" id="43663"/>
    <lineage>
        <taxon>Bacteria</taxon>
        <taxon>Bacillati</taxon>
        <taxon>Actinomycetota</taxon>
        <taxon>Actinomycetes</taxon>
        <taxon>Micrococcales</taxon>
        <taxon>Micrococcaceae</taxon>
        <taxon>Paenarthrobacter</taxon>
    </lineage>
</organism>
<proteinExistence type="inferred from homology"/>
<dbReference type="InterPro" id="IPR017871">
    <property type="entry name" value="ABC_transporter-like_CS"/>
</dbReference>
<dbReference type="InterPro" id="IPR003439">
    <property type="entry name" value="ABC_transporter-like_ATP-bd"/>
</dbReference>
<dbReference type="GO" id="GO:0005524">
    <property type="term" value="F:ATP binding"/>
    <property type="evidence" value="ECO:0007669"/>
    <property type="project" value="UniProtKB-KW"/>
</dbReference>
<dbReference type="EMBL" id="BJMD01000005">
    <property type="protein sequence ID" value="GEB18238.1"/>
    <property type="molecule type" value="Genomic_DNA"/>
</dbReference>
<dbReference type="AlphaFoldDB" id="A0A4Y3NGP3"/>